<name>A0A1N6SHQ3_9RHOB</name>
<organism evidence="4 5">
    <name type="scientific">Paracoccus thiocyanatus</name>
    <dbReference type="NCBI Taxonomy" id="34006"/>
    <lineage>
        <taxon>Bacteria</taxon>
        <taxon>Pseudomonadati</taxon>
        <taxon>Pseudomonadota</taxon>
        <taxon>Alphaproteobacteria</taxon>
        <taxon>Rhodobacterales</taxon>
        <taxon>Paracoccaceae</taxon>
        <taxon>Paracoccus</taxon>
    </lineage>
</organism>
<dbReference type="PROSITE" id="PS51898">
    <property type="entry name" value="TYR_RECOMBINASE"/>
    <property type="match status" value="1"/>
</dbReference>
<keyword evidence="1" id="KW-0233">DNA recombination</keyword>
<feature type="region of interest" description="Disordered" evidence="2">
    <location>
        <begin position="344"/>
        <end position="366"/>
    </location>
</feature>
<proteinExistence type="predicted"/>
<feature type="compositionally biased region" description="Basic and acidic residues" evidence="2">
    <location>
        <begin position="357"/>
        <end position="366"/>
    </location>
</feature>
<dbReference type="AlphaFoldDB" id="A0A1N6SHQ3"/>
<gene>
    <name evidence="4" type="ORF">SAMN05421641_107116</name>
</gene>
<dbReference type="InterPro" id="IPR013762">
    <property type="entry name" value="Integrase-like_cat_sf"/>
</dbReference>
<evidence type="ECO:0000313" key="5">
    <source>
        <dbReference type="Proteomes" id="UP000323956"/>
    </source>
</evidence>
<dbReference type="Gene3D" id="1.10.443.10">
    <property type="entry name" value="Intergrase catalytic core"/>
    <property type="match status" value="1"/>
</dbReference>
<feature type="domain" description="Tyr recombinase" evidence="3">
    <location>
        <begin position="166"/>
        <end position="348"/>
    </location>
</feature>
<feature type="compositionally biased region" description="Polar residues" evidence="2">
    <location>
        <begin position="346"/>
        <end position="355"/>
    </location>
</feature>
<dbReference type="Pfam" id="PF00589">
    <property type="entry name" value="Phage_integrase"/>
    <property type="match status" value="1"/>
</dbReference>
<dbReference type="Proteomes" id="UP000323956">
    <property type="component" value="Unassembled WGS sequence"/>
</dbReference>
<dbReference type="GO" id="GO:0003677">
    <property type="term" value="F:DNA binding"/>
    <property type="evidence" value="ECO:0007669"/>
    <property type="project" value="InterPro"/>
</dbReference>
<evidence type="ECO:0000256" key="2">
    <source>
        <dbReference type="SAM" id="MobiDB-lite"/>
    </source>
</evidence>
<dbReference type="GO" id="GO:0006310">
    <property type="term" value="P:DNA recombination"/>
    <property type="evidence" value="ECO:0007669"/>
    <property type="project" value="UniProtKB-KW"/>
</dbReference>
<dbReference type="EMBL" id="FTMK01000007">
    <property type="protein sequence ID" value="SIQ40638.1"/>
    <property type="molecule type" value="Genomic_DNA"/>
</dbReference>
<evidence type="ECO:0000259" key="3">
    <source>
        <dbReference type="PROSITE" id="PS51898"/>
    </source>
</evidence>
<dbReference type="InterPro" id="IPR002104">
    <property type="entry name" value="Integrase_catalytic"/>
</dbReference>
<dbReference type="SUPFAM" id="SSF56349">
    <property type="entry name" value="DNA breaking-rejoining enzymes"/>
    <property type="match status" value="1"/>
</dbReference>
<dbReference type="InterPro" id="IPR011010">
    <property type="entry name" value="DNA_brk_join_enz"/>
</dbReference>
<dbReference type="GO" id="GO:0015074">
    <property type="term" value="P:DNA integration"/>
    <property type="evidence" value="ECO:0007669"/>
    <property type="project" value="InterPro"/>
</dbReference>
<sequence>MRQGIWAVKLKGIRRQKRGDKVVRYHRATGIRLPDDIPETHPDFVAAWARCEAGQGQSAAPKAPAPTGSLAAACIAFRGSPSFKQQSPVYRDILTRNIEAIRGEYGHVAIKAIKAKHISADLAKLAGTRPLSRLKTWRKVMDHARRTGLIEEDPSLTVKAPKVKLKGHEVWTEGDIEAFRAKWKTGTVQRACFELLLWTAARTVDAVRIGPQHVGKDGVLSFRQSKTGGMAYVPWTAPLPIWGVGWAEERREMAQALRCLSGGLTFLQARGARPRSEKGLSNLISAAAREAKLEGRTAHGLRKARLTRIAEAGGSAHAIKSWGGHKTLAEAAHYTESADAKRLVTGTEQEQNIVSPSERDTKTANK</sequence>
<accession>A0A1N6SHQ3</accession>
<protein>
    <submittedName>
        <fullName evidence="4">Site-specific recombinase XerD</fullName>
    </submittedName>
</protein>
<evidence type="ECO:0000256" key="1">
    <source>
        <dbReference type="ARBA" id="ARBA00023172"/>
    </source>
</evidence>
<evidence type="ECO:0000313" key="4">
    <source>
        <dbReference type="EMBL" id="SIQ40638.1"/>
    </source>
</evidence>
<reference evidence="4 5" key="1">
    <citation type="submission" date="2017-01" db="EMBL/GenBank/DDBJ databases">
        <authorList>
            <person name="Varghese N."/>
            <person name="Submissions S."/>
        </authorList>
    </citation>
    <scope>NUCLEOTIDE SEQUENCE [LARGE SCALE GENOMIC DNA]</scope>
    <source>
        <strain evidence="4 5">ATCC 700171</strain>
    </source>
</reference>